<sequence>MIIVTQAHIVKRSGTFRKAAAAVMVVLLAVSLTGCLYPDEKKTENRVSYRESVKRVQSAIEDFQKDQGLLPILNADENTPKYEKFRIDLDQLQKRGFIDEIPTTAFEKGGSGYFLIQNEETNPTVKVMDLITVQKVNDVQRAVNRYKSAHGGKLPAGEEVYPGIHVVDPTLADTKNILLKSVYSGQDMNFIMDQAGVVYVDYAFDIMQLIDKEGLKPTKEEDLRDELVKSSDYVPVKSLPYQWSGDSPVAVESISQHS</sequence>
<dbReference type="AlphaFoldDB" id="A0A7X3IJN5"/>
<evidence type="ECO:0000313" key="2">
    <source>
        <dbReference type="Proteomes" id="UP000460318"/>
    </source>
</evidence>
<protein>
    <recommendedName>
        <fullName evidence="3">DUF3939 domain-containing protein</fullName>
    </recommendedName>
</protein>
<keyword evidence="2" id="KW-1185">Reference proteome</keyword>
<reference evidence="1 2" key="1">
    <citation type="submission" date="2019-12" db="EMBL/GenBank/DDBJ databases">
        <title>Paenibacillus sp. nov., an endophytic bacterium isolated from the stem of Dendrobium.</title>
        <authorList>
            <person name="Zhao R."/>
        </authorList>
    </citation>
    <scope>NUCLEOTIDE SEQUENCE [LARGE SCALE GENOMIC DNA]</scope>
    <source>
        <strain evidence="1 2">HJL G12</strain>
    </source>
</reference>
<comment type="caution">
    <text evidence="1">The sequence shown here is derived from an EMBL/GenBank/DDBJ whole genome shotgun (WGS) entry which is preliminary data.</text>
</comment>
<name>A0A7X3IJN5_9BACL</name>
<gene>
    <name evidence="1" type="ORF">GRF59_14000</name>
</gene>
<dbReference type="RefSeq" id="WP_160498352.1">
    <property type="nucleotide sequence ID" value="NZ_WUBI01000002.1"/>
</dbReference>
<dbReference type="EMBL" id="WUBI01000002">
    <property type="protein sequence ID" value="MWV44728.1"/>
    <property type="molecule type" value="Genomic_DNA"/>
</dbReference>
<proteinExistence type="predicted"/>
<evidence type="ECO:0000313" key="1">
    <source>
        <dbReference type="EMBL" id="MWV44728.1"/>
    </source>
</evidence>
<organism evidence="1 2">
    <name type="scientific">Paenibacillus dendrobii</name>
    <dbReference type="NCBI Taxonomy" id="2691084"/>
    <lineage>
        <taxon>Bacteria</taxon>
        <taxon>Bacillati</taxon>
        <taxon>Bacillota</taxon>
        <taxon>Bacilli</taxon>
        <taxon>Bacillales</taxon>
        <taxon>Paenibacillaceae</taxon>
        <taxon>Paenibacillus</taxon>
    </lineage>
</organism>
<dbReference type="Proteomes" id="UP000460318">
    <property type="component" value="Unassembled WGS sequence"/>
</dbReference>
<accession>A0A7X3IJN5</accession>
<evidence type="ECO:0008006" key="3">
    <source>
        <dbReference type="Google" id="ProtNLM"/>
    </source>
</evidence>